<evidence type="ECO:0000313" key="2">
    <source>
        <dbReference type="Proteomes" id="UP000785679"/>
    </source>
</evidence>
<reference evidence="1" key="1">
    <citation type="submission" date="2019-06" db="EMBL/GenBank/DDBJ databases">
        <authorList>
            <person name="Zheng W."/>
        </authorList>
    </citation>
    <scope>NUCLEOTIDE SEQUENCE</scope>
    <source>
        <strain evidence="1">QDHG01</strain>
    </source>
</reference>
<keyword evidence="2" id="KW-1185">Reference proteome</keyword>
<gene>
    <name evidence="1" type="ORF">FGO68_gene13862</name>
</gene>
<sequence length="78" mass="8942">MTPILSSFTSNIIPWLMALKRPFSRGWMKGLSQEGTGRGNTRSLFEILTNNLNNHDNSANMRLKCMYLTLCSRKHLIL</sequence>
<protein>
    <submittedName>
        <fullName evidence="1">Uncharacterized protein</fullName>
    </submittedName>
</protein>
<organism evidence="1 2">
    <name type="scientific">Halteria grandinella</name>
    <dbReference type="NCBI Taxonomy" id="5974"/>
    <lineage>
        <taxon>Eukaryota</taxon>
        <taxon>Sar</taxon>
        <taxon>Alveolata</taxon>
        <taxon>Ciliophora</taxon>
        <taxon>Intramacronucleata</taxon>
        <taxon>Spirotrichea</taxon>
        <taxon>Stichotrichia</taxon>
        <taxon>Sporadotrichida</taxon>
        <taxon>Halteriidae</taxon>
        <taxon>Halteria</taxon>
    </lineage>
</organism>
<evidence type="ECO:0000313" key="1">
    <source>
        <dbReference type="EMBL" id="TNV77851.1"/>
    </source>
</evidence>
<dbReference type="AlphaFoldDB" id="A0A8J8NM81"/>
<proteinExistence type="predicted"/>
<dbReference type="Proteomes" id="UP000785679">
    <property type="component" value="Unassembled WGS sequence"/>
</dbReference>
<name>A0A8J8NM81_HALGN</name>
<accession>A0A8J8NM81</accession>
<dbReference type="EMBL" id="RRYP01011260">
    <property type="protein sequence ID" value="TNV77851.1"/>
    <property type="molecule type" value="Genomic_DNA"/>
</dbReference>
<comment type="caution">
    <text evidence="1">The sequence shown here is derived from an EMBL/GenBank/DDBJ whole genome shotgun (WGS) entry which is preliminary data.</text>
</comment>